<gene>
    <name evidence="1" type="ORF">GCM10010238_21570</name>
</gene>
<dbReference type="EMBL" id="BMSL01000004">
    <property type="protein sequence ID" value="GGS32117.1"/>
    <property type="molecule type" value="Genomic_DNA"/>
</dbReference>
<reference evidence="1" key="1">
    <citation type="journal article" date="2014" name="Int. J. Syst. Evol. Microbiol.">
        <title>Complete genome sequence of Corynebacterium casei LMG S-19264T (=DSM 44701T), isolated from a smear-ripened cheese.</title>
        <authorList>
            <consortium name="US DOE Joint Genome Institute (JGI-PGF)"/>
            <person name="Walter F."/>
            <person name="Albersmeier A."/>
            <person name="Kalinowski J."/>
            <person name="Ruckert C."/>
        </authorList>
    </citation>
    <scope>NUCLEOTIDE SEQUENCE</scope>
    <source>
        <strain evidence="1">JCM 4234</strain>
    </source>
</reference>
<evidence type="ECO:0000313" key="2">
    <source>
        <dbReference type="Proteomes" id="UP000653493"/>
    </source>
</evidence>
<keyword evidence="2" id="KW-1185">Reference proteome</keyword>
<dbReference type="AlphaFoldDB" id="A0A918GF05"/>
<name>A0A918GF05_STRGD</name>
<dbReference type="Proteomes" id="UP000653493">
    <property type="component" value="Unassembled WGS sequence"/>
</dbReference>
<protein>
    <submittedName>
        <fullName evidence="1">Uncharacterized protein</fullName>
    </submittedName>
</protein>
<proteinExistence type="predicted"/>
<sequence length="79" mass="8595">MWAGLGDLLRCSGEPSPARPQCLKDKEILPMPVLNASDQPSNPPLWGLITAMIAASPDRPWVWVALLTAGVVFTGWRRA</sequence>
<reference evidence="1" key="2">
    <citation type="submission" date="2020-09" db="EMBL/GenBank/DDBJ databases">
        <authorList>
            <person name="Sun Q."/>
            <person name="Ohkuma M."/>
        </authorList>
    </citation>
    <scope>NUCLEOTIDE SEQUENCE</scope>
    <source>
        <strain evidence="1">JCM 4234</strain>
    </source>
</reference>
<accession>A0A918GF05</accession>
<organism evidence="1 2">
    <name type="scientific">Streptomyces griseoviridis</name>
    <dbReference type="NCBI Taxonomy" id="45398"/>
    <lineage>
        <taxon>Bacteria</taxon>
        <taxon>Bacillati</taxon>
        <taxon>Actinomycetota</taxon>
        <taxon>Actinomycetes</taxon>
        <taxon>Kitasatosporales</taxon>
        <taxon>Streptomycetaceae</taxon>
        <taxon>Streptomyces</taxon>
    </lineage>
</organism>
<evidence type="ECO:0000313" key="1">
    <source>
        <dbReference type="EMBL" id="GGS32117.1"/>
    </source>
</evidence>
<comment type="caution">
    <text evidence="1">The sequence shown here is derived from an EMBL/GenBank/DDBJ whole genome shotgun (WGS) entry which is preliminary data.</text>
</comment>